<evidence type="ECO:0000313" key="2">
    <source>
        <dbReference type="Proteomes" id="UP001159363"/>
    </source>
</evidence>
<reference evidence="1 2" key="1">
    <citation type="submission" date="2023-02" db="EMBL/GenBank/DDBJ databases">
        <title>LHISI_Scaffold_Assembly.</title>
        <authorList>
            <person name="Stuart O.P."/>
            <person name="Cleave R."/>
            <person name="Magrath M.J.L."/>
            <person name="Mikheyev A.S."/>
        </authorList>
    </citation>
    <scope>NUCLEOTIDE SEQUENCE [LARGE SCALE GENOMIC DNA]</scope>
    <source>
        <strain evidence="1">Daus_M_001</strain>
        <tissue evidence="1">Leg muscle</tissue>
    </source>
</reference>
<accession>A0ABQ9GFU6</accession>
<organism evidence="1 2">
    <name type="scientific">Dryococelus australis</name>
    <dbReference type="NCBI Taxonomy" id="614101"/>
    <lineage>
        <taxon>Eukaryota</taxon>
        <taxon>Metazoa</taxon>
        <taxon>Ecdysozoa</taxon>
        <taxon>Arthropoda</taxon>
        <taxon>Hexapoda</taxon>
        <taxon>Insecta</taxon>
        <taxon>Pterygota</taxon>
        <taxon>Neoptera</taxon>
        <taxon>Polyneoptera</taxon>
        <taxon>Phasmatodea</taxon>
        <taxon>Verophasmatodea</taxon>
        <taxon>Anareolatae</taxon>
        <taxon>Phasmatidae</taxon>
        <taxon>Eurycanthinae</taxon>
        <taxon>Dryococelus</taxon>
    </lineage>
</organism>
<sequence>MPHNICVYRYHGNATYLIEVISKCDASFPKTHEELLKAVYCDTSSEKCMVNDCKKCVYELKSFHSQVTIFTCCLWHEKGVKSYIVVSNDLKHSKYSVWVFLKSIFNAIR</sequence>
<comment type="caution">
    <text evidence="1">The sequence shown here is derived from an EMBL/GenBank/DDBJ whole genome shotgun (WGS) entry which is preliminary data.</text>
</comment>
<proteinExistence type="predicted"/>
<dbReference type="EMBL" id="JARBHB010000013">
    <property type="protein sequence ID" value="KAJ8870432.1"/>
    <property type="molecule type" value="Genomic_DNA"/>
</dbReference>
<dbReference type="Proteomes" id="UP001159363">
    <property type="component" value="Chromosome 12"/>
</dbReference>
<protein>
    <submittedName>
        <fullName evidence="1">Uncharacterized protein</fullName>
    </submittedName>
</protein>
<keyword evidence="2" id="KW-1185">Reference proteome</keyword>
<evidence type="ECO:0000313" key="1">
    <source>
        <dbReference type="EMBL" id="KAJ8870432.1"/>
    </source>
</evidence>
<gene>
    <name evidence="1" type="ORF">PR048_029454</name>
</gene>
<name>A0ABQ9GFU6_9NEOP</name>